<name>A0ABV6CII4_9RHOB</name>
<evidence type="ECO:0000256" key="1">
    <source>
        <dbReference type="ARBA" id="ARBA00023172"/>
    </source>
</evidence>
<dbReference type="InterPro" id="IPR011010">
    <property type="entry name" value="DNA_brk_join_enz"/>
</dbReference>
<keyword evidence="4" id="KW-1185">Reference proteome</keyword>
<dbReference type="PROSITE" id="PS51898">
    <property type="entry name" value="TYR_RECOMBINASE"/>
    <property type="match status" value="1"/>
</dbReference>
<keyword evidence="1" id="KW-0233">DNA recombination</keyword>
<organism evidence="3 4">
    <name type="scientific">Paracoccus rhizosphaerae</name>
    <dbReference type="NCBI Taxonomy" id="1133347"/>
    <lineage>
        <taxon>Bacteria</taxon>
        <taxon>Pseudomonadati</taxon>
        <taxon>Pseudomonadota</taxon>
        <taxon>Alphaproteobacteria</taxon>
        <taxon>Rhodobacterales</taxon>
        <taxon>Paracoccaceae</taxon>
        <taxon>Paracoccus</taxon>
    </lineage>
</organism>
<feature type="domain" description="Tyr recombinase" evidence="2">
    <location>
        <begin position="168"/>
        <end position="333"/>
    </location>
</feature>
<dbReference type="RefSeq" id="WP_265507274.1">
    <property type="nucleotide sequence ID" value="NZ_JAOTBE010000028.1"/>
</dbReference>
<dbReference type="Gene3D" id="1.10.443.10">
    <property type="entry name" value="Intergrase catalytic core"/>
    <property type="match status" value="1"/>
</dbReference>
<evidence type="ECO:0000313" key="4">
    <source>
        <dbReference type="Proteomes" id="UP001589795"/>
    </source>
</evidence>
<protein>
    <recommendedName>
        <fullName evidence="2">Tyr recombinase domain-containing protein</fullName>
    </recommendedName>
</protein>
<reference evidence="3 4" key="1">
    <citation type="submission" date="2024-09" db="EMBL/GenBank/DDBJ databases">
        <authorList>
            <person name="Sun Q."/>
            <person name="Mori K."/>
        </authorList>
    </citation>
    <scope>NUCLEOTIDE SEQUENCE [LARGE SCALE GENOMIC DNA]</scope>
    <source>
        <strain evidence="3 4">CCM 7904</strain>
    </source>
</reference>
<evidence type="ECO:0000259" key="2">
    <source>
        <dbReference type="PROSITE" id="PS51898"/>
    </source>
</evidence>
<sequence>MEVADALARGGSASIARTVTADREVEPPFDPAIVAVAGRLAQRMATPERATEKTAYQIRNTAALLVESTGVTDIRHLKQSDIAVFCNTMSQLPPTYRKSAKEKTMPLADIIAAAAKKSTKVGLAPATVNRNIGFIKRFVTHAKAEGITLKEVIEIKDLRERDAQDDQEKVTPFDRLEIRKLFTGSIWSGCQSAARRTTPGKMFIRDGLYWIPLIAAYTGARREEIAGLQKSDILREDEIWAFNFTFTEVRRLKNAQSKRKVPIHEHLIELGLLDHVNKIKTGRIFPELKRKSGLANLGDHIHYNFRNMLDKQLGSIAGERRFHSFRHYVSHPA</sequence>
<dbReference type="EMBL" id="JBHLWQ010000086">
    <property type="protein sequence ID" value="MFC0200560.1"/>
    <property type="molecule type" value="Genomic_DNA"/>
</dbReference>
<proteinExistence type="predicted"/>
<evidence type="ECO:0000313" key="3">
    <source>
        <dbReference type="EMBL" id="MFC0200560.1"/>
    </source>
</evidence>
<accession>A0ABV6CII4</accession>
<dbReference type="InterPro" id="IPR002104">
    <property type="entry name" value="Integrase_catalytic"/>
</dbReference>
<gene>
    <name evidence="3" type="ORF">ACFFIZ_09575</name>
</gene>
<comment type="caution">
    <text evidence="3">The sequence shown here is derived from an EMBL/GenBank/DDBJ whole genome shotgun (WGS) entry which is preliminary data.</text>
</comment>
<dbReference type="SUPFAM" id="SSF56349">
    <property type="entry name" value="DNA breaking-rejoining enzymes"/>
    <property type="match status" value="1"/>
</dbReference>
<dbReference type="InterPro" id="IPR013762">
    <property type="entry name" value="Integrase-like_cat_sf"/>
</dbReference>
<dbReference type="Proteomes" id="UP001589795">
    <property type="component" value="Unassembled WGS sequence"/>
</dbReference>